<evidence type="ECO:0000313" key="11">
    <source>
        <dbReference type="Proteomes" id="UP001519343"/>
    </source>
</evidence>
<dbReference type="Gene3D" id="3.30.565.10">
    <property type="entry name" value="Histidine kinase-like ATPase, C-terminal domain"/>
    <property type="match status" value="1"/>
</dbReference>
<dbReference type="GO" id="GO:0004673">
    <property type="term" value="F:protein histidine kinase activity"/>
    <property type="evidence" value="ECO:0007669"/>
    <property type="project" value="UniProtKB-EC"/>
</dbReference>
<dbReference type="InterPro" id="IPR004358">
    <property type="entry name" value="Sig_transdc_His_kin-like_C"/>
</dbReference>
<feature type="transmembrane region" description="Helical" evidence="8">
    <location>
        <begin position="139"/>
        <end position="160"/>
    </location>
</feature>
<dbReference type="Pfam" id="PF02518">
    <property type="entry name" value="HATPase_c"/>
    <property type="match status" value="1"/>
</dbReference>
<dbReference type="EMBL" id="JAGGKT010000016">
    <property type="protein sequence ID" value="MBP1934111.1"/>
    <property type="molecule type" value="Genomic_DNA"/>
</dbReference>
<keyword evidence="8" id="KW-1133">Transmembrane helix</keyword>
<dbReference type="Proteomes" id="UP001519343">
    <property type="component" value="Unassembled WGS sequence"/>
</dbReference>
<feature type="transmembrane region" description="Helical" evidence="8">
    <location>
        <begin position="46"/>
        <end position="67"/>
    </location>
</feature>
<feature type="domain" description="Histidine kinase" evidence="9">
    <location>
        <begin position="196"/>
        <end position="398"/>
    </location>
</feature>
<evidence type="ECO:0000256" key="8">
    <source>
        <dbReference type="SAM" id="Phobius"/>
    </source>
</evidence>
<sequence>MLYIAILTALAGEFKVVPFSGEAFRFGLGSTVFFLLNLIEQPKSYLRTGILTGLTVLVFRLIKDFILEGTPSLGLSLHAHYPAFVFYILYAIGLVLIKPQKYRTEPLFLGGMISALEFVVNGVEHILRSTQFQSEEWLMLMGVAIFRSYFVVGIYSGLVLKDQSKRMEQVLKTGSGLYAETLYLKKSMENIESIMALSHDLYQKLRKSEHPKWSRQALQIAQEIHEVKKDSQRILAGLSKLYLDDNKQTMKLSELLEFVIHANEKYSERLGRQIHFTVTQQIEDFATDRYLPLLTILNNLVANAVEAIRGSGAISIEVNPFNANLQFSIRDNGPGITEEDLELIFEPGFTTKFNEEGVAATGIGLSHVEDIILTLKGTIEIKSTPEGTTCTLTIPITQVKRGEL</sequence>
<evidence type="ECO:0000256" key="3">
    <source>
        <dbReference type="ARBA" id="ARBA00022679"/>
    </source>
</evidence>
<evidence type="ECO:0000313" key="10">
    <source>
        <dbReference type="EMBL" id="MBP1934111.1"/>
    </source>
</evidence>
<gene>
    <name evidence="10" type="ORF">J2Z37_004128</name>
</gene>
<name>A0ABS4GV23_9BACL</name>
<reference evidence="10 11" key="1">
    <citation type="submission" date="2021-03" db="EMBL/GenBank/DDBJ databases">
        <title>Genomic Encyclopedia of Type Strains, Phase IV (KMG-IV): sequencing the most valuable type-strain genomes for metagenomic binning, comparative biology and taxonomic classification.</title>
        <authorList>
            <person name="Goeker M."/>
        </authorList>
    </citation>
    <scope>NUCLEOTIDE SEQUENCE [LARGE SCALE GENOMIC DNA]</scope>
    <source>
        <strain evidence="10 11">DSM 24738</strain>
    </source>
</reference>
<keyword evidence="6" id="KW-0067">ATP-binding</keyword>
<keyword evidence="3 10" id="KW-0808">Transferase</keyword>
<comment type="catalytic activity">
    <reaction evidence="1">
        <text>ATP + protein L-histidine = ADP + protein N-phospho-L-histidine.</text>
        <dbReference type="EC" id="2.7.13.3"/>
    </reaction>
</comment>
<evidence type="ECO:0000256" key="4">
    <source>
        <dbReference type="ARBA" id="ARBA00022741"/>
    </source>
</evidence>
<keyword evidence="4" id="KW-0547">Nucleotide-binding</keyword>
<dbReference type="SUPFAM" id="SSF55874">
    <property type="entry name" value="ATPase domain of HSP90 chaperone/DNA topoisomerase II/histidine kinase"/>
    <property type="match status" value="1"/>
</dbReference>
<dbReference type="SMART" id="SM00387">
    <property type="entry name" value="HATPase_c"/>
    <property type="match status" value="1"/>
</dbReference>
<dbReference type="PROSITE" id="PS50109">
    <property type="entry name" value="HIS_KIN"/>
    <property type="match status" value="1"/>
</dbReference>
<evidence type="ECO:0000256" key="1">
    <source>
        <dbReference type="ARBA" id="ARBA00000085"/>
    </source>
</evidence>
<keyword evidence="7" id="KW-0902">Two-component regulatory system</keyword>
<dbReference type="EC" id="2.7.13.3" evidence="2"/>
<protein>
    <recommendedName>
        <fullName evidence="2">histidine kinase</fullName>
        <ecNumber evidence="2">2.7.13.3</ecNumber>
    </recommendedName>
</protein>
<organism evidence="10 11">
    <name type="scientific">Ammoniphilus resinae</name>
    <dbReference type="NCBI Taxonomy" id="861532"/>
    <lineage>
        <taxon>Bacteria</taxon>
        <taxon>Bacillati</taxon>
        <taxon>Bacillota</taxon>
        <taxon>Bacilli</taxon>
        <taxon>Bacillales</taxon>
        <taxon>Paenibacillaceae</taxon>
        <taxon>Aneurinibacillus group</taxon>
        <taxon>Ammoniphilus</taxon>
    </lineage>
</organism>
<dbReference type="InterPro" id="IPR036890">
    <property type="entry name" value="HATPase_C_sf"/>
</dbReference>
<dbReference type="InterPro" id="IPR003594">
    <property type="entry name" value="HATPase_dom"/>
</dbReference>
<comment type="caution">
    <text evidence="10">The sequence shown here is derived from an EMBL/GenBank/DDBJ whole genome shotgun (WGS) entry which is preliminary data.</text>
</comment>
<accession>A0ABS4GV23</accession>
<evidence type="ECO:0000256" key="5">
    <source>
        <dbReference type="ARBA" id="ARBA00022777"/>
    </source>
</evidence>
<evidence type="ECO:0000256" key="6">
    <source>
        <dbReference type="ARBA" id="ARBA00022840"/>
    </source>
</evidence>
<evidence type="ECO:0000256" key="7">
    <source>
        <dbReference type="ARBA" id="ARBA00023012"/>
    </source>
</evidence>
<keyword evidence="8" id="KW-0472">Membrane</keyword>
<keyword evidence="11" id="KW-1185">Reference proteome</keyword>
<dbReference type="PRINTS" id="PR00344">
    <property type="entry name" value="BCTRLSENSOR"/>
</dbReference>
<evidence type="ECO:0000256" key="2">
    <source>
        <dbReference type="ARBA" id="ARBA00012438"/>
    </source>
</evidence>
<proteinExistence type="predicted"/>
<dbReference type="InterPro" id="IPR005467">
    <property type="entry name" value="His_kinase_dom"/>
</dbReference>
<feature type="transmembrane region" description="Helical" evidence="8">
    <location>
        <begin position="79"/>
        <end position="97"/>
    </location>
</feature>
<dbReference type="RefSeq" id="WP_209812112.1">
    <property type="nucleotide sequence ID" value="NZ_JAGGKT010000016.1"/>
</dbReference>
<dbReference type="PANTHER" id="PTHR43065">
    <property type="entry name" value="SENSOR HISTIDINE KINASE"/>
    <property type="match status" value="1"/>
</dbReference>
<feature type="transmembrane region" description="Helical" evidence="8">
    <location>
        <begin position="109"/>
        <end position="127"/>
    </location>
</feature>
<dbReference type="PANTHER" id="PTHR43065:SF46">
    <property type="entry name" value="C4-DICARBOXYLATE TRANSPORT SENSOR PROTEIN DCTB"/>
    <property type="match status" value="1"/>
</dbReference>
<keyword evidence="8" id="KW-0812">Transmembrane</keyword>
<keyword evidence="5 10" id="KW-0418">Kinase</keyword>
<evidence type="ECO:0000259" key="9">
    <source>
        <dbReference type="PROSITE" id="PS50109"/>
    </source>
</evidence>